<keyword evidence="10 13" id="KW-0472">Membrane</keyword>
<evidence type="ECO:0000313" key="16">
    <source>
        <dbReference type="Proteomes" id="UP001165065"/>
    </source>
</evidence>
<comment type="subcellular location">
    <subcellularLocation>
        <location evidence="1">Membrane</location>
        <topology evidence="1">Multi-pass membrane protein</topology>
    </subcellularLocation>
</comment>
<evidence type="ECO:0000256" key="5">
    <source>
        <dbReference type="ARBA" id="ARBA00022826"/>
    </source>
</evidence>
<dbReference type="PRINTS" id="PR00169">
    <property type="entry name" value="KCHANNEL"/>
</dbReference>
<dbReference type="InterPro" id="IPR003280">
    <property type="entry name" value="2pore_dom_K_chnl"/>
</dbReference>
<evidence type="ECO:0000256" key="11">
    <source>
        <dbReference type="ARBA" id="ARBA00023303"/>
    </source>
</evidence>
<feature type="transmembrane region" description="Helical" evidence="13">
    <location>
        <begin position="296"/>
        <end position="317"/>
    </location>
</feature>
<dbReference type="EMBL" id="BRYA01000181">
    <property type="protein sequence ID" value="GMI42790.1"/>
    <property type="molecule type" value="Genomic_DNA"/>
</dbReference>
<feature type="transmembrane region" description="Helical" evidence="13">
    <location>
        <begin position="879"/>
        <end position="902"/>
    </location>
</feature>
<feature type="compositionally biased region" description="Polar residues" evidence="12">
    <location>
        <begin position="29"/>
        <end position="39"/>
    </location>
</feature>
<feature type="region of interest" description="Disordered" evidence="12">
    <location>
        <begin position="542"/>
        <end position="606"/>
    </location>
</feature>
<evidence type="ECO:0000256" key="10">
    <source>
        <dbReference type="ARBA" id="ARBA00023136"/>
    </source>
</evidence>
<evidence type="ECO:0000256" key="7">
    <source>
        <dbReference type="ARBA" id="ARBA00022958"/>
    </source>
</evidence>
<sequence length="1295" mass="143221">MPSEDLRRSIRERTESGDDSSPFRAPVKMQSNFQLTTLRPQKGGKWPHSGPNGKIEPVSGQGPSTEGDHKTGQATTNSSAGRREESDEDEERRPTITTMQSSTKLKFLSQKESMTWRQALFVFLEDETSSQFAYAFSTFITVTILASIVTVLFETMDGPNHYSVNGDPATARYPFLAASLTYDILEIVFTVIFTGELILRLVAAESLILKPSPMDDGSGGSIIDESTPFFKSFMNWADIVAVAPFYILTLAGSPDDLDYITGLAKAARSLRIFKLSRQFEGSEVLSVAVANSVNPLGLPLFFFFLFTFVFGSLVFFVEPCYNHETCKFPDIYVSCYFAMVTMTTVGYGDIAPTMFFSRAVTTIIMLFGALFLSMPVAIVGSEFDAAWAKLEKDEGKDDETIKQELHEFEMRKKRLGVNLITRLHRLNNSTKFTKEKTMNLIEKVTSKVLNQESQNESAEMITDSRFYIYDVYLKISDHINAIYDLIDESTVTLERLEWCLDVMTSCNSLMKKILSISSMAGTNDGPLNLTSKIRDTEAKMKKGAFHPNGDPASPNINNNSRSTTRGTGRKGTGRGARSNRRASTRNFATSLEERSSSRGSENSPAVSLGRMVTGGLGNVAGGLGNVGMNIGGGLGLSAEKLAILQKTANAHQGTFASVANVLGKGVDVGADMISGVNEEEKHFVKYICDAMYKNTWRDRTWLLLEVPQSGPMATRISNFMITVIMGSIALFVFESVPAFTTYGEGTAACENIVKMYCEEPANSDATLNPGCFKYANNITEDAVPLRFSCTEDDCFGVDQNFGYGYKTGGIQQSWNGSYLTCDGYKDEDVAIEGRPFADQSQLPEVNDFTWLHTNMNAMHDICFRPECNNKHELFFDFSIMYFPFEAFFALVFSVEVLMRAVVSRSLTRFWLDPMNILDVASILPFYLEILISMSAGTPLDFTISGADSAGLMLLKILKVTRVFKMTRHFSGTMVLNDTFKRSMSKLYVPFFMLTVMTTVFALLFYVLEGGTNCFIGEECKVDFPEEIDGSTDVGRRVLVGWDGNESMFPDAMHSMFFVLVTITSVGYGDMYPVTMSGKAISVILMMFGTLYLSMPLTIVGGQFISSYKSMVETDRLFDKALATVEAKMADGDGKSEKTRGVEEIQKKFKNFKIQMPPLMVATLEIYGDARLGVKECFELLDKALTRATNKIVGNEAGRERRGGWAMGMSTVSSVSSFDGDGEGEVDNLNAEEVLYKVCREIAEAMDAISRAHLRMAPVMRYCDKLLITEERGEGVGDAEAPTSSDGKTGTKEAPK</sequence>
<evidence type="ECO:0000256" key="2">
    <source>
        <dbReference type="ARBA" id="ARBA00022448"/>
    </source>
</evidence>
<reference evidence="16" key="1">
    <citation type="journal article" date="2023" name="Commun. Biol.">
        <title>Genome analysis of Parmales, the sister group of diatoms, reveals the evolutionary specialization of diatoms from phago-mixotrophs to photoautotrophs.</title>
        <authorList>
            <person name="Ban H."/>
            <person name="Sato S."/>
            <person name="Yoshikawa S."/>
            <person name="Yamada K."/>
            <person name="Nakamura Y."/>
            <person name="Ichinomiya M."/>
            <person name="Sato N."/>
            <person name="Blanc-Mathieu R."/>
            <person name="Endo H."/>
            <person name="Kuwata A."/>
            <person name="Ogata H."/>
        </authorList>
    </citation>
    <scope>NUCLEOTIDE SEQUENCE [LARGE SCALE GENOMIC DNA]</scope>
</reference>
<evidence type="ECO:0000256" key="8">
    <source>
        <dbReference type="ARBA" id="ARBA00022989"/>
    </source>
</evidence>
<feature type="compositionally biased region" description="Low complexity" evidence="12">
    <location>
        <begin position="553"/>
        <end position="566"/>
    </location>
</feature>
<dbReference type="GO" id="GO:0001508">
    <property type="term" value="P:action potential"/>
    <property type="evidence" value="ECO:0007669"/>
    <property type="project" value="TreeGrafter"/>
</dbReference>
<evidence type="ECO:0000313" key="15">
    <source>
        <dbReference type="EMBL" id="GMI42790.1"/>
    </source>
</evidence>
<keyword evidence="6" id="KW-0851">Voltage-gated channel</keyword>
<evidence type="ECO:0000259" key="14">
    <source>
        <dbReference type="Pfam" id="PF00520"/>
    </source>
</evidence>
<keyword evidence="3" id="KW-0633">Potassium transport</keyword>
<dbReference type="OrthoDB" id="415460at2759"/>
<evidence type="ECO:0000256" key="3">
    <source>
        <dbReference type="ARBA" id="ARBA00022538"/>
    </source>
</evidence>
<keyword evidence="16" id="KW-1185">Reference proteome</keyword>
<evidence type="ECO:0000256" key="13">
    <source>
        <dbReference type="SAM" id="Phobius"/>
    </source>
</evidence>
<dbReference type="Proteomes" id="UP001165065">
    <property type="component" value="Unassembled WGS sequence"/>
</dbReference>
<feature type="transmembrane region" description="Helical" evidence="13">
    <location>
        <begin position="132"/>
        <end position="153"/>
    </location>
</feature>
<keyword evidence="5" id="KW-0631">Potassium channel</keyword>
<name>A0A9W7GC34_9STRA</name>
<feature type="transmembrane region" description="Helical" evidence="13">
    <location>
        <begin position="359"/>
        <end position="380"/>
    </location>
</feature>
<dbReference type="SUPFAM" id="SSF81324">
    <property type="entry name" value="Voltage-gated potassium channels"/>
    <property type="match status" value="2"/>
</dbReference>
<feature type="region of interest" description="Disordered" evidence="12">
    <location>
        <begin position="1"/>
        <end position="102"/>
    </location>
</feature>
<dbReference type="Pfam" id="PF00520">
    <property type="entry name" value="Ion_trans"/>
    <property type="match status" value="2"/>
</dbReference>
<feature type="compositionally biased region" description="Basic residues" evidence="12">
    <location>
        <begin position="567"/>
        <end position="583"/>
    </location>
</feature>
<dbReference type="GO" id="GO:0008076">
    <property type="term" value="C:voltage-gated potassium channel complex"/>
    <property type="evidence" value="ECO:0007669"/>
    <property type="project" value="InterPro"/>
</dbReference>
<feature type="transmembrane region" description="Helical" evidence="13">
    <location>
        <begin position="173"/>
        <end position="199"/>
    </location>
</feature>
<proteinExistence type="predicted"/>
<feature type="transmembrane region" description="Helical" evidence="13">
    <location>
        <begin position="716"/>
        <end position="733"/>
    </location>
</feature>
<feature type="region of interest" description="Disordered" evidence="12">
    <location>
        <begin position="1272"/>
        <end position="1295"/>
    </location>
</feature>
<feature type="compositionally biased region" description="Basic and acidic residues" evidence="12">
    <location>
        <begin position="1"/>
        <end position="16"/>
    </location>
</feature>
<evidence type="ECO:0000256" key="12">
    <source>
        <dbReference type="SAM" id="MobiDB-lite"/>
    </source>
</evidence>
<feature type="transmembrane region" description="Helical" evidence="13">
    <location>
        <begin position="986"/>
        <end position="1007"/>
    </location>
</feature>
<feature type="transmembrane region" description="Helical" evidence="13">
    <location>
        <begin position="1051"/>
        <end position="1068"/>
    </location>
</feature>
<keyword evidence="4 13" id="KW-0812">Transmembrane</keyword>
<keyword evidence="2" id="KW-0813">Transport</keyword>
<dbReference type="GO" id="GO:0005249">
    <property type="term" value="F:voltage-gated potassium channel activity"/>
    <property type="evidence" value="ECO:0007669"/>
    <property type="project" value="InterPro"/>
</dbReference>
<feature type="transmembrane region" description="Helical" evidence="13">
    <location>
        <begin position="1080"/>
        <end position="1104"/>
    </location>
</feature>
<organism evidence="15 16">
    <name type="scientific">Triparma columacea</name>
    <dbReference type="NCBI Taxonomy" id="722753"/>
    <lineage>
        <taxon>Eukaryota</taxon>
        <taxon>Sar</taxon>
        <taxon>Stramenopiles</taxon>
        <taxon>Ochrophyta</taxon>
        <taxon>Bolidophyceae</taxon>
        <taxon>Parmales</taxon>
        <taxon>Triparmaceae</taxon>
        <taxon>Triparma</taxon>
    </lineage>
</organism>
<keyword evidence="7" id="KW-0630">Potassium</keyword>
<evidence type="ECO:0000256" key="4">
    <source>
        <dbReference type="ARBA" id="ARBA00022692"/>
    </source>
</evidence>
<keyword evidence="8 13" id="KW-1133">Transmembrane helix</keyword>
<gene>
    <name evidence="15" type="ORF">TrCOL_g3828</name>
</gene>
<dbReference type="Gene3D" id="1.20.120.350">
    <property type="entry name" value="Voltage-gated potassium channels. Chain C"/>
    <property type="match status" value="3"/>
</dbReference>
<comment type="caution">
    <text evidence="15">The sequence shown here is derived from an EMBL/GenBank/DDBJ whole genome shotgun (WGS) entry which is preliminary data.</text>
</comment>
<dbReference type="InterPro" id="IPR005821">
    <property type="entry name" value="Ion_trans_dom"/>
</dbReference>
<evidence type="ECO:0000256" key="9">
    <source>
        <dbReference type="ARBA" id="ARBA00023065"/>
    </source>
</evidence>
<protein>
    <recommendedName>
        <fullName evidence="14">Ion transport domain-containing protein</fullName>
    </recommendedName>
</protein>
<dbReference type="Gene3D" id="1.10.287.70">
    <property type="match status" value="2"/>
</dbReference>
<feature type="domain" description="Ion transport" evidence="14">
    <location>
        <begin position="880"/>
        <end position="1106"/>
    </location>
</feature>
<dbReference type="PRINTS" id="PR01333">
    <property type="entry name" value="2POREKCHANEL"/>
</dbReference>
<dbReference type="PANTHER" id="PTHR11537:SF254">
    <property type="entry name" value="POTASSIUM VOLTAGE-GATED CHANNEL PROTEIN SHAB"/>
    <property type="match status" value="1"/>
</dbReference>
<accession>A0A9W7GC34</accession>
<keyword evidence="9" id="KW-0406">Ion transport</keyword>
<keyword evidence="11" id="KW-0407">Ion channel</keyword>
<dbReference type="InterPro" id="IPR028325">
    <property type="entry name" value="VG_K_chnl"/>
</dbReference>
<feature type="domain" description="Ion transport" evidence="14">
    <location>
        <begin position="134"/>
        <end position="385"/>
    </location>
</feature>
<feature type="transmembrane region" description="Helical" evidence="13">
    <location>
        <begin position="329"/>
        <end position="347"/>
    </location>
</feature>
<evidence type="ECO:0000256" key="1">
    <source>
        <dbReference type="ARBA" id="ARBA00004141"/>
    </source>
</evidence>
<evidence type="ECO:0000256" key="6">
    <source>
        <dbReference type="ARBA" id="ARBA00022882"/>
    </source>
</evidence>
<dbReference type="PANTHER" id="PTHR11537">
    <property type="entry name" value="VOLTAGE-GATED POTASSIUM CHANNEL"/>
    <property type="match status" value="1"/>
</dbReference>
<dbReference type="InterPro" id="IPR027359">
    <property type="entry name" value="Volt_channel_dom_sf"/>
</dbReference>